<evidence type="ECO:0000313" key="2">
    <source>
        <dbReference type="Proteomes" id="UP000299102"/>
    </source>
</evidence>
<dbReference type="AlphaFoldDB" id="A0A4C1YTJ9"/>
<accession>A0A4C1YTJ9</accession>
<name>A0A4C1YTJ9_EUMVA</name>
<keyword evidence="2" id="KW-1185">Reference proteome</keyword>
<dbReference type="EMBL" id="BGZK01001361">
    <property type="protein sequence ID" value="GBP78222.1"/>
    <property type="molecule type" value="Genomic_DNA"/>
</dbReference>
<organism evidence="1 2">
    <name type="scientific">Eumeta variegata</name>
    <name type="common">Bagworm moth</name>
    <name type="synonym">Eumeta japonica</name>
    <dbReference type="NCBI Taxonomy" id="151549"/>
    <lineage>
        <taxon>Eukaryota</taxon>
        <taxon>Metazoa</taxon>
        <taxon>Ecdysozoa</taxon>
        <taxon>Arthropoda</taxon>
        <taxon>Hexapoda</taxon>
        <taxon>Insecta</taxon>
        <taxon>Pterygota</taxon>
        <taxon>Neoptera</taxon>
        <taxon>Endopterygota</taxon>
        <taxon>Lepidoptera</taxon>
        <taxon>Glossata</taxon>
        <taxon>Ditrysia</taxon>
        <taxon>Tineoidea</taxon>
        <taxon>Psychidae</taxon>
        <taxon>Oiketicinae</taxon>
        <taxon>Eumeta</taxon>
    </lineage>
</organism>
<protein>
    <submittedName>
        <fullName evidence="1">Uncharacterized protein</fullName>
    </submittedName>
</protein>
<evidence type="ECO:0000313" key="1">
    <source>
        <dbReference type="EMBL" id="GBP78222.1"/>
    </source>
</evidence>
<gene>
    <name evidence="1" type="ORF">EVAR_54007_1</name>
</gene>
<sequence length="111" mass="12521">MGCGDRRRDNLRIVNGDRRCLHAYEDAINAITSLDHYRSETGCDDIWPSEETSNGVNPLPFASQQRLYACLIGKRSYLANELVSHQRVGGHLRPLRLAAPEESPALYRLLV</sequence>
<proteinExistence type="predicted"/>
<comment type="caution">
    <text evidence="1">The sequence shown here is derived from an EMBL/GenBank/DDBJ whole genome shotgun (WGS) entry which is preliminary data.</text>
</comment>
<dbReference type="Proteomes" id="UP000299102">
    <property type="component" value="Unassembled WGS sequence"/>
</dbReference>
<reference evidence="1 2" key="1">
    <citation type="journal article" date="2019" name="Commun. Biol.">
        <title>The bagworm genome reveals a unique fibroin gene that provides high tensile strength.</title>
        <authorList>
            <person name="Kono N."/>
            <person name="Nakamura H."/>
            <person name="Ohtoshi R."/>
            <person name="Tomita M."/>
            <person name="Numata K."/>
            <person name="Arakawa K."/>
        </authorList>
    </citation>
    <scope>NUCLEOTIDE SEQUENCE [LARGE SCALE GENOMIC DNA]</scope>
</reference>